<evidence type="ECO:0000259" key="1">
    <source>
        <dbReference type="Pfam" id="PF10128"/>
    </source>
</evidence>
<feature type="domain" description="Glucose-6-phosphate dehydrogenase assembly protein OpcA C-terminal" evidence="2">
    <location>
        <begin position="137"/>
        <end position="263"/>
    </location>
</feature>
<sequence length="276" mass="29828">MGMVLTLVVVASDEEAEAAMDVARAAARDHPARILGVVLGDGRGHAHVDAEVGTGAGHPGETALIRLRGAVVKHAESVVLPLLLPDSPVAVWWADQGPDDPASDPLGRLATRRITDLGTHASPRSKAGLRRFAHYTPGDTDLAWTRLTLWRATLAAVLDQHSARVTAVRVSAERGHPSAGLLRAWLSHCLHLDVELLPTDGPAVTEVVLETAQGPIRISRPDGKDATLSTPNRPERPVSLRIREIHELISEELRHLDADEIYELTIRKVLELEQSP</sequence>
<dbReference type="AlphaFoldDB" id="A0A4U2YNC7"/>
<dbReference type="InterPro" id="IPR046801">
    <property type="entry name" value="OpcA_G6PD_N"/>
</dbReference>
<dbReference type="Pfam" id="PF20171">
    <property type="entry name" value="OpcA_G6PD_C"/>
    <property type="match status" value="1"/>
</dbReference>
<feature type="domain" description="Glucose-6-phosphate dehydrogenase assembly protein OpcA N-terminal" evidence="1">
    <location>
        <begin position="23"/>
        <end position="125"/>
    </location>
</feature>
<gene>
    <name evidence="3" type="ORF">FC770_07735</name>
</gene>
<dbReference type="PANTHER" id="PTHR38658">
    <property type="entry name" value="OXPP CYCLE PROTEIN OPCA-RELATED"/>
    <property type="match status" value="1"/>
</dbReference>
<name>A0A4U2YNC7_9ACTN</name>
<proteinExistence type="predicted"/>
<protein>
    <submittedName>
        <fullName evidence="3">Oxidoreductase</fullName>
    </submittedName>
</protein>
<dbReference type="Proteomes" id="UP000307808">
    <property type="component" value="Unassembled WGS sequence"/>
</dbReference>
<dbReference type="OrthoDB" id="128564at2"/>
<evidence type="ECO:0000259" key="2">
    <source>
        <dbReference type="Pfam" id="PF20171"/>
    </source>
</evidence>
<dbReference type="Pfam" id="PF10128">
    <property type="entry name" value="OpcA_G6PD_assem"/>
    <property type="match status" value="1"/>
</dbReference>
<organism evidence="3 4">
    <name type="scientific">Nocardioides jishulii</name>
    <dbReference type="NCBI Taxonomy" id="2575440"/>
    <lineage>
        <taxon>Bacteria</taxon>
        <taxon>Bacillati</taxon>
        <taxon>Actinomycetota</taxon>
        <taxon>Actinomycetes</taxon>
        <taxon>Propionibacteriales</taxon>
        <taxon>Nocardioidaceae</taxon>
        <taxon>Nocardioides</taxon>
    </lineage>
</organism>
<evidence type="ECO:0000313" key="4">
    <source>
        <dbReference type="Proteomes" id="UP000307808"/>
    </source>
</evidence>
<comment type="caution">
    <text evidence="3">The sequence shown here is derived from an EMBL/GenBank/DDBJ whole genome shotgun (WGS) entry which is preliminary data.</text>
</comment>
<dbReference type="InterPro" id="IPR004555">
    <property type="entry name" value="G6PDH_assembly_OpcA"/>
</dbReference>
<evidence type="ECO:0000313" key="3">
    <source>
        <dbReference type="EMBL" id="TKI62769.1"/>
    </source>
</evidence>
<dbReference type="InterPro" id="IPR046802">
    <property type="entry name" value="OpcA_G6PD_C"/>
</dbReference>
<dbReference type="PANTHER" id="PTHR38658:SF1">
    <property type="entry name" value="OXPP CYCLE PROTEIN OPCA-RELATED"/>
    <property type="match status" value="1"/>
</dbReference>
<dbReference type="EMBL" id="SZPY01000002">
    <property type="protein sequence ID" value="TKI62769.1"/>
    <property type="molecule type" value="Genomic_DNA"/>
</dbReference>
<keyword evidence="4" id="KW-1185">Reference proteome</keyword>
<accession>A0A4U2YNC7</accession>
<reference evidence="3 4" key="1">
    <citation type="submission" date="2019-04" db="EMBL/GenBank/DDBJ databases">
        <authorList>
            <person name="Dong K."/>
        </authorList>
    </citation>
    <scope>NUCLEOTIDE SEQUENCE [LARGE SCALE GENOMIC DNA]</scope>
    <source>
        <strain evidence="4">dk3543</strain>
    </source>
</reference>